<feature type="transmembrane region" description="Helical" evidence="1">
    <location>
        <begin position="85"/>
        <end position="106"/>
    </location>
</feature>
<feature type="transmembrane region" description="Helical" evidence="1">
    <location>
        <begin position="113"/>
        <end position="129"/>
    </location>
</feature>
<keyword evidence="1" id="KW-0472">Membrane</keyword>
<name>A0A067MTV2_BOTB1</name>
<evidence type="ECO:0000313" key="3">
    <source>
        <dbReference type="Proteomes" id="UP000027195"/>
    </source>
</evidence>
<sequence length="287" mass="32510">MSSIQPTSDQFVELYIVIVFTVVITVLWHLPVVQRLIDPFKMLTVGYHELCHVIAAILTGGLVLSTTIDPNEGGCTRVEGGYPPVILSAGYFGSTLFGGLLIFASWDILASKIASFAIAIGLICPLVLVADKFTMILTIVYEGLLIGFWFIDHGSPLRWYCLFIGVMNIFYVVWDFTDERLYRRPNDSDASQFVHIYRGTSGHCWAILWIMFSVAVCIGFLLLGIVVFKRNRRRKWSQMQHYFCRPELFCVLVMHHLYFIADTCNTSSIVPLPPLYSFGMTHARGFI</sequence>
<keyword evidence="1" id="KW-1133">Transmembrane helix</keyword>
<reference evidence="3" key="1">
    <citation type="journal article" date="2014" name="Proc. Natl. Acad. Sci. U.S.A.">
        <title>Extensive sampling of basidiomycete genomes demonstrates inadequacy of the white-rot/brown-rot paradigm for wood decay fungi.</title>
        <authorList>
            <person name="Riley R."/>
            <person name="Salamov A.A."/>
            <person name="Brown D.W."/>
            <person name="Nagy L.G."/>
            <person name="Floudas D."/>
            <person name="Held B.W."/>
            <person name="Levasseur A."/>
            <person name="Lombard V."/>
            <person name="Morin E."/>
            <person name="Otillar R."/>
            <person name="Lindquist E.A."/>
            <person name="Sun H."/>
            <person name="LaButti K.M."/>
            <person name="Schmutz J."/>
            <person name="Jabbour D."/>
            <person name="Luo H."/>
            <person name="Baker S.E."/>
            <person name="Pisabarro A.G."/>
            <person name="Walton J.D."/>
            <person name="Blanchette R.A."/>
            <person name="Henrissat B."/>
            <person name="Martin F."/>
            <person name="Cullen D."/>
            <person name="Hibbett D.S."/>
            <person name="Grigoriev I.V."/>
        </authorList>
    </citation>
    <scope>NUCLEOTIDE SEQUENCE [LARGE SCALE GENOMIC DNA]</scope>
    <source>
        <strain evidence="3">FD-172 SS1</strain>
    </source>
</reference>
<proteinExistence type="predicted"/>
<feature type="transmembrane region" description="Helical" evidence="1">
    <location>
        <begin position="12"/>
        <end position="33"/>
    </location>
</feature>
<keyword evidence="3" id="KW-1185">Reference proteome</keyword>
<gene>
    <name evidence="2" type="ORF">BOTBODRAFT_28521</name>
</gene>
<dbReference type="HOGENOM" id="CLU_066780_0_1_1"/>
<dbReference type="EMBL" id="KL198020">
    <property type="protein sequence ID" value="KDQ19034.1"/>
    <property type="molecule type" value="Genomic_DNA"/>
</dbReference>
<keyword evidence="1" id="KW-0812">Transmembrane</keyword>
<dbReference type="PANTHER" id="PTHR33979">
    <property type="entry name" value="OS02G0221600 PROTEIN"/>
    <property type="match status" value="1"/>
</dbReference>
<dbReference type="PANTHER" id="PTHR33979:SF2">
    <property type="entry name" value="PEPTIDASE M50B-LIKE-DOMAIN-CONTAINING PROTEIN"/>
    <property type="match status" value="1"/>
</dbReference>
<dbReference type="InterPro" id="IPR049500">
    <property type="entry name" value="Peptidase_M50B-like"/>
</dbReference>
<feature type="transmembrane region" description="Helical" evidence="1">
    <location>
        <begin position="45"/>
        <end position="65"/>
    </location>
</feature>
<dbReference type="AlphaFoldDB" id="A0A067MTV2"/>
<evidence type="ECO:0000313" key="2">
    <source>
        <dbReference type="EMBL" id="KDQ19034.1"/>
    </source>
</evidence>
<dbReference type="Pfam" id="PF13398">
    <property type="entry name" value="Peptidase_M50B"/>
    <property type="match status" value="1"/>
</dbReference>
<dbReference type="InParanoid" id="A0A067MTV2"/>
<feature type="transmembrane region" description="Helical" evidence="1">
    <location>
        <begin position="159"/>
        <end position="177"/>
    </location>
</feature>
<evidence type="ECO:0000256" key="1">
    <source>
        <dbReference type="SAM" id="Phobius"/>
    </source>
</evidence>
<evidence type="ECO:0008006" key="4">
    <source>
        <dbReference type="Google" id="ProtNLM"/>
    </source>
</evidence>
<dbReference type="Proteomes" id="UP000027195">
    <property type="component" value="Unassembled WGS sequence"/>
</dbReference>
<feature type="transmembrane region" description="Helical" evidence="1">
    <location>
        <begin position="206"/>
        <end position="228"/>
    </location>
</feature>
<protein>
    <recommendedName>
        <fullName evidence="4">Peptidase M50B-like-domain-containing protein</fullName>
    </recommendedName>
</protein>
<accession>A0A067MTV2</accession>
<dbReference type="OrthoDB" id="40823at2759"/>
<feature type="transmembrane region" description="Helical" evidence="1">
    <location>
        <begin position="135"/>
        <end position="152"/>
    </location>
</feature>
<organism evidence="2 3">
    <name type="scientific">Botryobasidium botryosum (strain FD-172 SS1)</name>
    <dbReference type="NCBI Taxonomy" id="930990"/>
    <lineage>
        <taxon>Eukaryota</taxon>
        <taxon>Fungi</taxon>
        <taxon>Dikarya</taxon>
        <taxon>Basidiomycota</taxon>
        <taxon>Agaricomycotina</taxon>
        <taxon>Agaricomycetes</taxon>
        <taxon>Cantharellales</taxon>
        <taxon>Botryobasidiaceae</taxon>
        <taxon>Botryobasidium</taxon>
    </lineage>
</organism>